<feature type="region of interest" description="Disordered" evidence="3">
    <location>
        <begin position="94"/>
        <end position="170"/>
    </location>
</feature>
<feature type="domain" description="Zn(2)-C6 fungal-type" evidence="4">
    <location>
        <begin position="42"/>
        <end position="75"/>
    </location>
</feature>
<dbReference type="GeneID" id="62197208"/>
<feature type="compositionally biased region" description="Low complexity" evidence="3">
    <location>
        <begin position="105"/>
        <end position="130"/>
    </location>
</feature>
<protein>
    <recommendedName>
        <fullName evidence="4">Zn(2)-C6 fungal-type domain-containing protein</fullName>
    </recommendedName>
</protein>
<dbReference type="EMBL" id="CP064815">
    <property type="protein sequence ID" value="QPG76419.1"/>
    <property type="molecule type" value="Genomic_DNA"/>
</dbReference>
<dbReference type="Gene3D" id="4.10.240.10">
    <property type="entry name" value="Zn(2)-C6 fungal-type DNA-binding domain"/>
    <property type="match status" value="1"/>
</dbReference>
<organism evidence="5 6">
    <name type="scientific">Eeniella nana</name>
    <name type="common">Yeast</name>
    <name type="synonym">Brettanomyces nanus</name>
    <dbReference type="NCBI Taxonomy" id="13502"/>
    <lineage>
        <taxon>Eukaryota</taxon>
        <taxon>Fungi</taxon>
        <taxon>Dikarya</taxon>
        <taxon>Ascomycota</taxon>
        <taxon>Saccharomycotina</taxon>
        <taxon>Pichiomycetes</taxon>
        <taxon>Pichiales</taxon>
        <taxon>Pichiaceae</taxon>
        <taxon>Brettanomyces</taxon>
    </lineage>
</organism>
<dbReference type="CDD" id="cd12148">
    <property type="entry name" value="fungal_TF_MHR"/>
    <property type="match status" value="1"/>
</dbReference>
<dbReference type="SMART" id="SM00066">
    <property type="entry name" value="GAL4"/>
    <property type="match status" value="1"/>
</dbReference>
<evidence type="ECO:0000256" key="3">
    <source>
        <dbReference type="SAM" id="MobiDB-lite"/>
    </source>
</evidence>
<dbReference type="SUPFAM" id="SSF57701">
    <property type="entry name" value="Zn2/Cys6 DNA-binding domain"/>
    <property type="match status" value="1"/>
</dbReference>
<evidence type="ECO:0000313" key="6">
    <source>
        <dbReference type="Proteomes" id="UP000662931"/>
    </source>
</evidence>
<comment type="subcellular location">
    <subcellularLocation>
        <location evidence="1">Nucleus</location>
    </subcellularLocation>
</comment>
<dbReference type="PROSITE" id="PS50048">
    <property type="entry name" value="ZN2_CY6_FUNGAL_2"/>
    <property type="match status" value="1"/>
</dbReference>
<dbReference type="PANTHER" id="PTHR31001">
    <property type="entry name" value="UNCHARACTERIZED TRANSCRIPTIONAL REGULATORY PROTEIN"/>
    <property type="match status" value="1"/>
</dbReference>
<accession>A0A875S9Z9</accession>
<evidence type="ECO:0000256" key="1">
    <source>
        <dbReference type="ARBA" id="ARBA00004123"/>
    </source>
</evidence>
<dbReference type="InterPro" id="IPR001138">
    <property type="entry name" value="Zn2Cys6_DnaBD"/>
</dbReference>
<sequence length="883" mass="101576">MPDNIVGRFVSTSIDDAQHLVDITPNPDSIRPKRKRNRPTVSCLCCKRKKIKCDRLKPMCGACLRNHMPDGSCVYVSHLPSIYAAEILEKQSIESEKGSSRSDSSDSFGDTSRLSPFMDTTDTLTNNINTSVSPKSEGEPKSFNPHNKRKRKTNPIMKAPISPTDYDDDPGFDKDTRIESLLNEIDRLRSALFRFDSDWLRPQVFNDIRAKDIYILRGIRKAHLRPLSHLSDRCLRFDKPNSSSFRGPSSFKSLLMCDANLGRLIRDVQGNLECERRAWRKSIHTRQYHDAMNLTLQTTSAKISLQVGSPTTARQIAIIRMLEDYLVDFDLFMRLTKNSFSVMKSFLPVTPKALMDDIISRRFQRVPGSNRIKIILSGFPSDFAEIALVISSLKFGFTTIIANKSSKEFSQTHPSNGIEDNHFSIYSEDKTNLLYFFATNLLEEAEYRTFATLPTLLTLIILFFIALRNVEKYDFVTFDNIPTFQSTTIQMAIVLGFHRGKSESTSVIQVEDGSAPPHCRRLINLLSTDDWHSIWCAVMYLDTMGSFNLGIPSMMNQTVDRCYETGNFNPDIRYIIGAYRTVLRLITEPTPDKSRRTDLIDRQYDPSSPTLFQLEKVILNIEMYNNNRMASFNKLMNQMHTTENQDEMPGIIFSLLLKLRISALLLFLYVHSYLVFRDSNNDLIRMGRMFGKSLDEVKELETRLFRRALKFAILMLGLLNHILLNDFYQNVHALGVFSTDLSGVFIRCIFSLCSYVAEALEKKDYENKVTLRIDDLDLPTLELLLNAANEFSSDTTVVAKYKQGMEKIKQCFMCPVSLLHYLNGFYFNSSRSSISRDYNFFASYKYLFLCLNYMEDNKLTFETFDREKFFKAFKNIDGTWFSS</sequence>
<name>A0A875S9Z9_EENNA</name>
<dbReference type="InterPro" id="IPR050613">
    <property type="entry name" value="Sec_Metabolite_Reg"/>
</dbReference>
<dbReference type="Pfam" id="PF00172">
    <property type="entry name" value="Zn_clus"/>
    <property type="match status" value="1"/>
</dbReference>
<keyword evidence="6" id="KW-1185">Reference proteome</keyword>
<dbReference type="GO" id="GO:0005634">
    <property type="term" value="C:nucleus"/>
    <property type="evidence" value="ECO:0007669"/>
    <property type="project" value="UniProtKB-SubCell"/>
</dbReference>
<dbReference type="Proteomes" id="UP000662931">
    <property type="component" value="Chromosome 4"/>
</dbReference>
<dbReference type="KEGG" id="bnn:FOA43_003808"/>
<dbReference type="GO" id="GO:0000981">
    <property type="term" value="F:DNA-binding transcription factor activity, RNA polymerase II-specific"/>
    <property type="evidence" value="ECO:0007669"/>
    <property type="project" value="InterPro"/>
</dbReference>
<feature type="compositionally biased region" description="Basic and acidic residues" evidence="3">
    <location>
        <begin position="94"/>
        <end position="104"/>
    </location>
</feature>
<dbReference type="InterPro" id="IPR036864">
    <property type="entry name" value="Zn2-C6_fun-type_DNA-bd_sf"/>
</dbReference>
<dbReference type="CDD" id="cd00067">
    <property type="entry name" value="GAL4"/>
    <property type="match status" value="1"/>
</dbReference>
<evidence type="ECO:0000256" key="2">
    <source>
        <dbReference type="ARBA" id="ARBA00023242"/>
    </source>
</evidence>
<evidence type="ECO:0000313" key="5">
    <source>
        <dbReference type="EMBL" id="QPG76419.1"/>
    </source>
</evidence>
<evidence type="ECO:0000259" key="4">
    <source>
        <dbReference type="PROSITE" id="PS50048"/>
    </source>
</evidence>
<dbReference type="AlphaFoldDB" id="A0A875S9Z9"/>
<dbReference type="OrthoDB" id="2406834at2759"/>
<proteinExistence type="predicted"/>
<reference evidence="5" key="1">
    <citation type="submission" date="2020-10" db="EMBL/GenBank/DDBJ databases">
        <authorList>
            <person name="Roach M.J.R."/>
        </authorList>
    </citation>
    <scope>NUCLEOTIDE SEQUENCE</scope>
    <source>
        <strain evidence="5">CBS 1945</strain>
    </source>
</reference>
<dbReference type="RefSeq" id="XP_038779984.1">
    <property type="nucleotide sequence ID" value="XM_038924056.1"/>
</dbReference>
<keyword evidence="2" id="KW-0539">Nucleus</keyword>
<gene>
    <name evidence="5" type="ORF">FOA43_003808</name>
</gene>
<dbReference type="GO" id="GO:0008270">
    <property type="term" value="F:zinc ion binding"/>
    <property type="evidence" value="ECO:0007669"/>
    <property type="project" value="InterPro"/>
</dbReference>